<sequence>MKQPSNCMICGLTNRPYERLNDKNINLRKCREIKEIINTAIKDESNSKWSSTKAVDQFLDALKTKRRSNNDV</sequence>
<comment type="caution">
    <text evidence="1">The sequence shown here is derived from an EMBL/GenBank/DDBJ whole genome shotgun (WGS) entry which is preliminary data.</text>
</comment>
<name>A0ACC1AGB3_9ROSI</name>
<dbReference type="EMBL" id="CM047907">
    <property type="protein sequence ID" value="KAJ0084796.1"/>
    <property type="molecule type" value="Genomic_DNA"/>
</dbReference>
<evidence type="ECO:0000313" key="2">
    <source>
        <dbReference type="Proteomes" id="UP001164250"/>
    </source>
</evidence>
<dbReference type="Proteomes" id="UP001164250">
    <property type="component" value="Chromosome 11"/>
</dbReference>
<reference evidence="2" key="1">
    <citation type="journal article" date="2023" name="G3 (Bethesda)">
        <title>Genome assembly and association tests identify interacting loci associated with vigor, precocity, and sex in interspecific pistachio rootstocks.</title>
        <authorList>
            <person name="Palmer W."/>
            <person name="Jacygrad E."/>
            <person name="Sagayaradj S."/>
            <person name="Cavanaugh K."/>
            <person name="Han R."/>
            <person name="Bertier L."/>
            <person name="Beede B."/>
            <person name="Kafkas S."/>
            <person name="Golino D."/>
            <person name="Preece J."/>
            <person name="Michelmore R."/>
        </authorList>
    </citation>
    <scope>NUCLEOTIDE SEQUENCE [LARGE SCALE GENOMIC DNA]</scope>
</reference>
<protein>
    <submittedName>
        <fullName evidence="1">Uncharacterized protein</fullName>
    </submittedName>
</protein>
<organism evidence="1 2">
    <name type="scientific">Pistacia atlantica</name>
    <dbReference type="NCBI Taxonomy" id="434234"/>
    <lineage>
        <taxon>Eukaryota</taxon>
        <taxon>Viridiplantae</taxon>
        <taxon>Streptophyta</taxon>
        <taxon>Embryophyta</taxon>
        <taxon>Tracheophyta</taxon>
        <taxon>Spermatophyta</taxon>
        <taxon>Magnoliopsida</taxon>
        <taxon>eudicotyledons</taxon>
        <taxon>Gunneridae</taxon>
        <taxon>Pentapetalae</taxon>
        <taxon>rosids</taxon>
        <taxon>malvids</taxon>
        <taxon>Sapindales</taxon>
        <taxon>Anacardiaceae</taxon>
        <taxon>Pistacia</taxon>
    </lineage>
</organism>
<proteinExistence type="predicted"/>
<evidence type="ECO:0000313" key="1">
    <source>
        <dbReference type="EMBL" id="KAJ0084796.1"/>
    </source>
</evidence>
<keyword evidence="2" id="KW-1185">Reference proteome</keyword>
<accession>A0ACC1AGB3</accession>
<gene>
    <name evidence="1" type="ORF">Patl1_29797</name>
</gene>